<dbReference type="AlphaFoldDB" id="A0A381RVE3"/>
<sequence>MPPYMGIEDVESAMAGMAKVESPVSEEMRDLVKASPVQSGGVVASSISENPVAGATTAPG</sequence>
<protein>
    <submittedName>
        <fullName evidence="2">Uncharacterized protein</fullName>
    </submittedName>
</protein>
<organism evidence="2">
    <name type="scientific">marine metagenome</name>
    <dbReference type="NCBI Taxonomy" id="408172"/>
    <lineage>
        <taxon>unclassified sequences</taxon>
        <taxon>metagenomes</taxon>
        <taxon>ecological metagenomes</taxon>
    </lineage>
</organism>
<evidence type="ECO:0000256" key="1">
    <source>
        <dbReference type="SAM" id="MobiDB-lite"/>
    </source>
</evidence>
<gene>
    <name evidence="2" type="ORF">METZ01_LOCUS47945</name>
</gene>
<feature type="region of interest" description="Disordered" evidence="1">
    <location>
        <begin position="36"/>
        <end position="60"/>
    </location>
</feature>
<reference evidence="2" key="1">
    <citation type="submission" date="2018-05" db="EMBL/GenBank/DDBJ databases">
        <authorList>
            <person name="Lanie J.A."/>
            <person name="Ng W.-L."/>
            <person name="Kazmierczak K.M."/>
            <person name="Andrzejewski T.M."/>
            <person name="Davidsen T.M."/>
            <person name="Wayne K.J."/>
            <person name="Tettelin H."/>
            <person name="Glass J.I."/>
            <person name="Rusch D."/>
            <person name="Podicherti R."/>
            <person name="Tsui H.-C.T."/>
            <person name="Winkler M.E."/>
        </authorList>
    </citation>
    <scope>NUCLEOTIDE SEQUENCE</scope>
</reference>
<accession>A0A381RVE3</accession>
<dbReference type="EMBL" id="UINC01002292">
    <property type="protein sequence ID" value="SUZ95091.1"/>
    <property type="molecule type" value="Genomic_DNA"/>
</dbReference>
<name>A0A381RVE3_9ZZZZ</name>
<proteinExistence type="predicted"/>
<evidence type="ECO:0000313" key="2">
    <source>
        <dbReference type="EMBL" id="SUZ95091.1"/>
    </source>
</evidence>